<dbReference type="KEGG" id="rsz:130509920"/>
<protein>
    <submittedName>
        <fullName evidence="8">Uncharacterized protein LOC130509920</fullName>
    </submittedName>
</protein>
<evidence type="ECO:0000256" key="1">
    <source>
        <dbReference type="ARBA" id="ARBA00022723"/>
    </source>
</evidence>
<evidence type="ECO:0000259" key="6">
    <source>
        <dbReference type="Pfam" id="PF25597"/>
    </source>
</evidence>
<gene>
    <name evidence="8" type="primary">LOC130509920</name>
</gene>
<dbReference type="InterPro" id="IPR036397">
    <property type="entry name" value="RNaseH_sf"/>
</dbReference>
<feature type="compositionally biased region" description="Basic and acidic residues" evidence="3">
    <location>
        <begin position="684"/>
        <end position="700"/>
    </location>
</feature>
<dbReference type="GO" id="GO:0046872">
    <property type="term" value="F:metal ion binding"/>
    <property type="evidence" value="ECO:0007669"/>
    <property type="project" value="UniProtKB-KW"/>
</dbReference>
<keyword evidence="7" id="KW-1185">Reference proteome</keyword>
<proteinExistence type="predicted"/>
<evidence type="ECO:0000259" key="4">
    <source>
        <dbReference type="Pfam" id="PF07727"/>
    </source>
</evidence>
<feature type="domain" description="Reverse transcriptase Ty1/copia-type" evidence="4">
    <location>
        <begin position="733"/>
        <end position="833"/>
    </location>
</feature>
<feature type="domain" description="Retroviral polymerase SH3-like" evidence="6">
    <location>
        <begin position="557"/>
        <end position="586"/>
    </location>
</feature>
<dbReference type="SUPFAM" id="SSF56672">
    <property type="entry name" value="DNA/RNA polymerases"/>
    <property type="match status" value="1"/>
</dbReference>
<dbReference type="AlphaFoldDB" id="A0A9W3DFJ5"/>
<feature type="compositionally biased region" description="Basic and acidic residues" evidence="3">
    <location>
        <begin position="622"/>
        <end position="646"/>
    </location>
</feature>
<feature type="region of interest" description="Disordered" evidence="3">
    <location>
        <begin position="615"/>
        <end position="735"/>
    </location>
</feature>
<dbReference type="InterPro" id="IPR013103">
    <property type="entry name" value="RVT_2"/>
</dbReference>
<dbReference type="InterPro" id="IPR025724">
    <property type="entry name" value="GAG-pre-integrase_dom"/>
</dbReference>
<evidence type="ECO:0000256" key="3">
    <source>
        <dbReference type="SAM" id="MobiDB-lite"/>
    </source>
</evidence>
<keyword evidence="1" id="KW-0479">Metal-binding</keyword>
<dbReference type="GO" id="GO:0016787">
    <property type="term" value="F:hydrolase activity"/>
    <property type="evidence" value="ECO:0007669"/>
    <property type="project" value="UniProtKB-KW"/>
</dbReference>
<dbReference type="GO" id="GO:0003676">
    <property type="term" value="F:nucleic acid binding"/>
    <property type="evidence" value="ECO:0007669"/>
    <property type="project" value="InterPro"/>
</dbReference>
<reference evidence="8" key="2">
    <citation type="submission" date="2025-08" db="UniProtKB">
        <authorList>
            <consortium name="RefSeq"/>
        </authorList>
    </citation>
    <scope>IDENTIFICATION</scope>
    <source>
        <tissue evidence="8">Leaf</tissue>
    </source>
</reference>
<dbReference type="SUPFAM" id="SSF53098">
    <property type="entry name" value="Ribonuclease H-like"/>
    <property type="match status" value="1"/>
</dbReference>
<dbReference type="PANTHER" id="PTHR42648:SF28">
    <property type="entry name" value="TRANSPOSON-ENCODED PROTEIN WITH RIBONUCLEASE H-LIKE AND RETROVIRUS ZINC FINGER-LIKE DOMAINS"/>
    <property type="match status" value="1"/>
</dbReference>
<name>A0A9W3DFJ5_RAPSA</name>
<dbReference type="RefSeq" id="XP_056862213.1">
    <property type="nucleotide sequence ID" value="XM_057006233.1"/>
</dbReference>
<organism evidence="7 8">
    <name type="scientific">Raphanus sativus</name>
    <name type="common">Radish</name>
    <name type="synonym">Raphanus raphanistrum var. sativus</name>
    <dbReference type="NCBI Taxonomy" id="3726"/>
    <lineage>
        <taxon>Eukaryota</taxon>
        <taxon>Viridiplantae</taxon>
        <taxon>Streptophyta</taxon>
        <taxon>Embryophyta</taxon>
        <taxon>Tracheophyta</taxon>
        <taxon>Spermatophyta</taxon>
        <taxon>Magnoliopsida</taxon>
        <taxon>eudicotyledons</taxon>
        <taxon>Gunneridae</taxon>
        <taxon>Pentapetalae</taxon>
        <taxon>rosids</taxon>
        <taxon>malvids</taxon>
        <taxon>Brassicales</taxon>
        <taxon>Brassicaceae</taxon>
        <taxon>Brassiceae</taxon>
        <taxon>Raphanus</taxon>
    </lineage>
</organism>
<dbReference type="InterPro" id="IPR043502">
    <property type="entry name" value="DNA/RNA_pol_sf"/>
</dbReference>
<reference evidence="7" key="1">
    <citation type="journal article" date="2019" name="Database">
        <title>The radish genome database (RadishGD): an integrated information resource for radish genomics.</title>
        <authorList>
            <person name="Yu H.J."/>
            <person name="Baek S."/>
            <person name="Lee Y.J."/>
            <person name="Cho A."/>
            <person name="Mun J.H."/>
        </authorList>
    </citation>
    <scope>NUCLEOTIDE SEQUENCE [LARGE SCALE GENOMIC DNA]</scope>
    <source>
        <strain evidence="7">cv. WK10039</strain>
    </source>
</reference>
<dbReference type="InterPro" id="IPR012337">
    <property type="entry name" value="RNaseH-like_sf"/>
</dbReference>
<dbReference type="InterPro" id="IPR039537">
    <property type="entry name" value="Retrotran_Ty1/copia-like"/>
</dbReference>
<dbReference type="Pfam" id="PF25597">
    <property type="entry name" value="SH3_retrovirus"/>
    <property type="match status" value="1"/>
</dbReference>
<dbReference type="OrthoDB" id="1135304at2759"/>
<accession>A0A9W3DFJ5</accession>
<dbReference type="Pfam" id="PF07727">
    <property type="entry name" value="RVT_2"/>
    <property type="match status" value="1"/>
</dbReference>
<keyword evidence="2" id="KW-0378">Hydrolase</keyword>
<dbReference type="PANTHER" id="PTHR42648">
    <property type="entry name" value="TRANSPOSASE, PUTATIVE-RELATED"/>
    <property type="match status" value="1"/>
</dbReference>
<sequence length="944" mass="107797">MELRSDTTTRHEEEIDESWSKWGRTTLESCGLWCGHVKEGPLMEMVMEEGQTRSLEDGDEAAQENTIKSGIEAAHEEKSKLVKVCEVKELIRNYKQGKDEIFQLVGRLREVWLELMARSETIQERKEQDCVFNFLVAKICEFVQYTCDVYEKRKVSTQVRGGTSFRRRRLRKLSKGWFMMRKTWRRGKESGHLSDKMSLKMIKEAAQKVVKGECSYSAYIGSSCEESMVVRKQETKRADDRITKKEWDEFVKYVYALATTRSQGAPALASTTKPVIIDSGASHHMISDRSLISEVKAATGIKKATVDLDCQVVFRPNEVEFQDLKTGRIIGRGDSKNQLYHLQMTKNPKPFDFVCLSRAIDGVDSSIWHARLGHPHARAIELILPKLSFNHLECEACILGKHCRTVFSRSETIYEHCFDLVHSDVWTAPCMSRDSHKYFVTFIDEKSKYTWVTMLPSKDRVLDAFINFQAYVANQYNATVKVLRSDNGGEYTTERKNRHLMEVARSMMFHAKVPKRFWSDAVQTACYLINRVPTQILKDLSPFEVLNKNKPSIDHLRGYKCYDPDTRRVLVSREVKFVESTGYYEKEKWEDLEDQSQASPGRANTLKILMEKLGINMSQDQVPRRTPTDQAEEASREIPLDHERGNGTEPGVQEQYGAEEPTHLDHEGGNEHEPEAGGQGDQGSGKHDQDGVGEESHEPEGEVQTQGEEEQEEVQLEPAQEVQAPVLRRSTRQRKSELDHTLFTLTGPSGIIVILVYVDDMIITGSDKAGIQATKDFLKSVFDIKDLGEMKYFLGIEICRSKEGLFMSQRKYTMDMLKETDVLGGKIAKTPLEEGYKVLREGEIEENKLFEDPKLYRRMTPKNHHWKMVDRILRYLSGTSGQGVWMGCNGNTEVVGYCDADWAGDRVDRRSTTGYCTFIGGNLGHVEADKRVGMDQGYLEAYGD</sequence>
<dbReference type="Pfam" id="PF13976">
    <property type="entry name" value="gag_pre-integrs"/>
    <property type="match status" value="1"/>
</dbReference>
<evidence type="ECO:0000313" key="7">
    <source>
        <dbReference type="Proteomes" id="UP000504610"/>
    </source>
</evidence>
<evidence type="ECO:0000313" key="8">
    <source>
        <dbReference type="RefSeq" id="XP_056862213.1"/>
    </source>
</evidence>
<dbReference type="Gene3D" id="3.30.420.10">
    <property type="entry name" value="Ribonuclease H-like superfamily/Ribonuclease H"/>
    <property type="match status" value="2"/>
</dbReference>
<dbReference type="GeneID" id="130509920"/>
<dbReference type="InterPro" id="IPR057670">
    <property type="entry name" value="SH3_retrovirus"/>
</dbReference>
<feature type="domain" description="GAG-pre-integrase" evidence="5">
    <location>
        <begin position="338"/>
        <end position="402"/>
    </location>
</feature>
<evidence type="ECO:0000259" key="5">
    <source>
        <dbReference type="Pfam" id="PF13976"/>
    </source>
</evidence>
<feature type="compositionally biased region" description="Basic and acidic residues" evidence="3">
    <location>
        <begin position="660"/>
        <end position="675"/>
    </location>
</feature>
<evidence type="ECO:0000256" key="2">
    <source>
        <dbReference type="ARBA" id="ARBA00022801"/>
    </source>
</evidence>
<dbReference type="Proteomes" id="UP000504610">
    <property type="component" value="Chromosome 3"/>
</dbReference>